<dbReference type="EMBL" id="QJPH01000143">
    <property type="protein sequence ID" value="PZN84819.1"/>
    <property type="molecule type" value="Genomic_DNA"/>
</dbReference>
<protein>
    <submittedName>
        <fullName evidence="2">Uncharacterized protein</fullName>
    </submittedName>
</protein>
<feature type="compositionally biased region" description="Basic residues" evidence="1">
    <location>
        <begin position="18"/>
        <end position="27"/>
    </location>
</feature>
<proteinExistence type="predicted"/>
<organism evidence="2 3">
    <name type="scientific">Candidatus Methylumidiphilus alinenensis</name>
    <dbReference type="NCBI Taxonomy" id="2202197"/>
    <lineage>
        <taxon>Bacteria</taxon>
        <taxon>Pseudomonadati</taxon>
        <taxon>Pseudomonadota</taxon>
        <taxon>Gammaproteobacteria</taxon>
        <taxon>Methylococcales</taxon>
        <taxon>Candidatus Methylumidiphilus</taxon>
    </lineage>
</organism>
<feature type="region of interest" description="Disordered" evidence="1">
    <location>
        <begin position="1"/>
        <end position="73"/>
    </location>
</feature>
<sequence length="73" mass="7916">MQARQGLHSKLEKEVSRKARKGAKKSAFRPWSSFSPMGEFVECGDSSPHGSESGDESPHSTLGGLNDDQGRII</sequence>
<evidence type="ECO:0000313" key="3">
    <source>
        <dbReference type="Proteomes" id="UP000249396"/>
    </source>
</evidence>
<reference evidence="2 3" key="1">
    <citation type="journal article" date="2018" name="Aquat. Microb. Ecol.">
        <title>Gammaproteobacterial methanotrophs dominate.</title>
        <authorList>
            <person name="Rissanen A.J."/>
            <person name="Saarenheimo J."/>
            <person name="Tiirola M."/>
            <person name="Peura S."/>
            <person name="Aalto S.L."/>
            <person name="Karvinen A."/>
            <person name="Nykanen H."/>
        </authorList>
    </citation>
    <scope>NUCLEOTIDE SEQUENCE [LARGE SCALE GENOMIC DNA]</scope>
    <source>
        <strain evidence="2">AMbin10</strain>
    </source>
</reference>
<gene>
    <name evidence="2" type="ORF">DM484_02350</name>
</gene>
<accession>A0A2W4RTX5</accession>
<evidence type="ECO:0000256" key="1">
    <source>
        <dbReference type="SAM" id="MobiDB-lite"/>
    </source>
</evidence>
<dbReference type="AlphaFoldDB" id="A0A2W4RTX5"/>
<dbReference type="Proteomes" id="UP000249396">
    <property type="component" value="Unassembled WGS sequence"/>
</dbReference>
<comment type="caution">
    <text evidence="2">The sequence shown here is derived from an EMBL/GenBank/DDBJ whole genome shotgun (WGS) entry which is preliminary data.</text>
</comment>
<evidence type="ECO:0000313" key="2">
    <source>
        <dbReference type="EMBL" id="PZN84819.1"/>
    </source>
</evidence>
<name>A0A2W4RTX5_9GAMM</name>